<dbReference type="HAMAP" id="MF_00354">
    <property type="entry name" value="Idi_2"/>
    <property type="match status" value="1"/>
</dbReference>
<keyword evidence="9 11" id="KW-0413">Isomerase</keyword>
<dbReference type="PIRSF" id="PIRSF003314">
    <property type="entry name" value="IPP_isomerase"/>
    <property type="match status" value="1"/>
</dbReference>
<feature type="domain" description="FMN-dependent dehydrogenase" evidence="13">
    <location>
        <begin position="196"/>
        <end position="363"/>
    </location>
</feature>
<keyword evidence="3 11" id="KW-0285">Flavoprotein</keyword>
<comment type="cofactor">
    <cofactor evidence="1 11">
        <name>FMN</name>
        <dbReference type="ChEBI" id="CHEBI:58210"/>
    </cofactor>
</comment>
<dbReference type="CDD" id="cd02811">
    <property type="entry name" value="IDI-2_FMN"/>
    <property type="match status" value="1"/>
</dbReference>
<dbReference type="GO" id="GO:0070402">
    <property type="term" value="F:NADPH binding"/>
    <property type="evidence" value="ECO:0007669"/>
    <property type="project" value="UniProtKB-UniRule"/>
</dbReference>
<evidence type="ECO:0000256" key="3">
    <source>
        <dbReference type="ARBA" id="ARBA00022630"/>
    </source>
</evidence>
<dbReference type="GO" id="GO:0010181">
    <property type="term" value="F:FMN binding"/>
    <property type="evidence" value="ECO:0007669"/>
    <property type="project" value="UniProtKB-UniRule"/>
</dbReference>
<dbReference type="GO" id="GO:0008299">
    <property type="term" value="P:isoprenoid biosynthetic process"/>
    <property type="evidence" value="ECO:0007669"/>
    <property type="project" value="UniProtKB-UniRule"/>
</dbReference>
<evidence type="ECO:0000256" key="10">
    <source>
        <dbReference type="ARBA" id="ARBA00025810"/>
    </source>
</evidence>
<evidence type="ECO:0000256" key="9">
    <source>
        <dbReference type="ARBA" id="ARBA00023235"/>
    </source>
</evidence>
<dbReference type="EC" id="5.3.3.2" evidence="11"/>
<evidence type="ECO:0000256" key="12">
    <source>
        <dbReference type="SAM" id="MobiDB-lite"/>
    </source>
</evidence>
<comment type="caution">
    <text evidence="11">Lacks conserved residue(s) required for the propagation of feature annotation.</text>
</comment>
<feature type="binding site" evidence="11">
    <location>
        <position position="124"/>
    </location>
    <ligand>
        <name>FMN</name>
        <dbReference type="ChEBI" id="CHEBI:58210"/>
    </ligand>
</feature>
<dbReference type="InterPro" id="IPR013785">
    <property type="entry name" value="Aldolase_TIM"/>
</dbReference>
<feature type="binding site" evidence="11">
    <location>
        <begin position="94"/>
        <end position="96"/>
    </location>
    <ligand>
        <name>FMN</name>
        <dbReference type="ChEBI" id="CHEBI:58210"/>
    </ligand>
</feature>
<sequence length="388" mass="40578">MGTEHDRGPGPVPGVDPRPVHAVAGPAAGAANRKDEHVRLAEELRSRPGAAPGDGVWDDIRFLHRSFPSVAFDEVSTETTVCGRTWGTPFYINAMTGGSEKTALINADLARAAAATGVAMATGSASPALKDPSLAHSFRVVRENAPDAFLFANVSPEMTVQQARDAVALLDADALQIHVNPAQELVMPEGDRDFRGWLDRVEEIAAGAGVPVVVKEVGFGLGTEAVEQVVARGVTTVDVSGRGGTNFIDIENRRRKKQEYAYLSGWGQTAAECLLDLKASDVAAGSPGDPVQLLASGGVSTPLDVVRALALGASAVGVSGHFLHVLVSSGLDALVTEIEAWKSQVRTLMTLLGAGTVTDLGRAGVLVVGRTAEFARLRGVDLQSLARR</sequence>
<comment type="function">
    <text evidence="11">Involved in the biosynthesis of isoprenoids. Catalyzes the 1,3-allylic rearrangement of the homoallylic substrate isopentenyl (IPP) to its allylic isomer, dimethylallyl diphosphate (DMAPP).</text>
</comment>
<evidence type="ECO:0000256" key="5">
    <source>
        <dbReference type="ARBA" id="ARBA00022723"/>
    </source>
</evidence>
<dbReference type="PANTHER" id="PTHR43665">
    <property type="entry name" value="ISOPENTENYL-DIPHOSPHATE DELTA-ISOMERASE"/>
    <property type="match status" value="1"/>
</dbReference>
<dbReference type="EMBL" id="CP024988">
    <property type="protein sequence ID" value="AWT26675.1"/>
    <property type="molecule type" value="Genomic_DNA"/>
</dbReference>
<feature type="region of interest" description="Disordered" evidence="12">
    <location>
        <begin position="1"/>
        <end position="35"/>
    </location>
</feature>
<feature type="binding site" evidence="11">
    <location>
        <position position="184"/>
    </location>
    <ligand>
        <name>Mg(2+)</name>
        <dbReference type="ChEBI" id="CHEBI:18420"/>
    </ligand>
</feature>
<evidence type="ECO:0000256" key="8">
    <source>
        <dbReference type="ARBA" id="ARBA00023229"/>
    </source>
</evidence>
<comment type="cofactor">
    <cofactor evidence="11">
        <name>NADPH</name>
        <dbReference type="ChEBI" id="CHEBI:57783"/>
    </cofactor>
</comment>
<comment type="similarity">
    <text evidence="11">Belongs to the IPP isomerase type 2 family.</text>
</comment>
<comment type="subunit">
    <text evidence="10 11">Homooctamer. Dimer of tetramers.</text>
</comment>
<organism evidence="14 15">
    <name type="scientific">Corynebacterium provencense</name>
    <dbReference type="NCBI Taxonomy" id="1737425"/>
    <lineage>
        <taxon>Bacteria</taxon>
        <taxon>Bacillati</taxon>
        <taxon>Actinomycetota</taxon>
        <taxon>Actinomycetes</taxon>
        <taxon>Mycobacteriales</taxon>
        <taxon>Corynebacteriaceae</taxon>
        <taxon>Corynebacterium</taxon>
    </lineage>
</organism>
<dbReference type="InterPro" id="IPR000262">
    <property type="entry name" value="FMN-dep_DH"/>
</dbReference>
<comment type="catalytic activity">
    <reaction evidence="11">
        <text>isopentenyl diphosphate = dimethylallyl diphosphate</text>
        <dbReference type="Rhea" id="RHEA:23284"/>
        <dbReference type="ChEBI" id="CHEBI:57623"/>
        <dbReference type="ChEBI" id="CHEBI:128769"/>
        <dbReference type="EC" id="5.3.3.2"/>
    </reaction>
</comment>
<dbReference type="KEGG" id="cpre:Csp1_19020"/>
<dbReference type="Pfam" id="PF01070">
    <property type="entry name" value="FMN_dh"/>
    <property type="match status" value="1"/>
</dbReference>
<feature type="binding site" evidence="11">
    <location>
        <position position="183"/>
    </location>
    <ligand>
        <name>substrate</name>
    </ligand>
</feature>
<keyword evidence="2 11" id="KW-0963">Cytoplasm</keyword>
<gene>
    <name evidence="11 14" type="primary">fni</name>
    <name evidence="14" type="ORF">Csp1_19020</name>
</gene>
<dbReference type="InterPro" id="IPR011179">
    <property type="entry name" value="IPdP_isomerase"/>
</dbReference>
<dbReference type="GO" id="GO:0000287">
    <property type="term" value="F:magnesium ion binding"/>
    <property type="evidence" value="ECO:0007669"/>
    <property type="project" value="UniProtKB-UniRule"/>
</dbReference>
<protein>
    <recommendedName>
        <fullName evidence="11">Isopentenyl-diphosphate delta-isomerase</fullName>
        <shortName evidence="11">IPP isomerase</shortName>
        <ecNumber evidence="11">5.3.3.2</ecNumber>
    </recommendedName>
    <alternativeName>
        <fullName evidence="11">Isopentenyl diphosphate:dimethylallyl diphosphate isomerase</fullName>
    </alternativeName>
    <alternativeName>
        <fullName evidence="11">Isopentenyl pyrophosphate isomerase</fullName>
    </alternativeName>
    <alternativeName>
        <fullName evidence="11">Type 2 isopentenyl diphosphate isomerase</fullName>
        <shortName evidence="11">IDI-2</shortName>
    </alternativeName>
</protein>
<dbReference type="SUPFAM" id="SSF51395">
    <property type="entry name" value="FMN-linked oxidoreductases"/>
    <property type="match status" value="1"/>
</dbReference>
<keyword evidence="5 11" id="KW-0479">Metal-binding</keyword>
<feature type="binding site" evidence="11">
    <location>
        <position position="153"/>
    </location>
    <ligand>
        <name>FMN</name>
        <dbReference type="ChEBI" id="CHEBI:58210"/>
    </ligand>
</feature>
<evidence type="ECO:0000313" key="14">
    <source>
        <dbReference type="EMBL" id="AWT26675.1"/>
    </source>
</evidence>
<dbReference type="PANTHER" id="PTHR43665:SF1">
    <property type="entry name" value="ISOPENTENYL-DIPHOSPHATE DELTA-ISOMERASE"/>
    <property type="match status" value="1"/>
</dbReference>
<keyword evidence="6 11" id="KW-0460">Magnesium</keyword>
<evidence type="ECO:0000259" key="13">
    <source>
        <dbReference type="Pfam" id="PF01070"/>
    </source>
</evidence>
<dbReference type="Gene3D" id="3.20.20.70">
    <property type="entry name" value="Aldolase class I"/>
    <property type="match status" value="1"/>
</dbReference>
<name>A0A2Z3YN82_9CORY</name>
<dbReference type="RefSeq" id="WP_110481642.1">
    <property type="nucleotide sequence ID" value="NZ_CP024988.1"/>
</dbReference>
<keyword evidence="15" id="KW-1185">Reference proteome</keyword>
<proteinExistence type="inferred from homology"/>
<keyword evidence="7 11" id="KW-0521">NADP</keyword>
<evidence type="ECO:0000256" key="2">
    <source>
        <dbReference type="ARBA" id="ARBA00022490"/>
    </source>
</evidence>
<feature type="binding site" evidence="11">
    <location>
        <position position="240"/>
    </location>
    <ligand>
        <name>FMN</name>
        <dbReference type="ChEBI" id="CHEBI:58210"/>
    </ligand>
</feature>
<keyword evidence="4 11" id="KW-0288">FMN</keyword>
<dbReference type="OrthoDB" id="9795032at2"/>
<comment type="cofactor">
    <cofactor evidence="11">
        <name>Mg(2+)</name>
        <dbReference type="ChEBI" id="CHEBI:18420"/>
    </cofactor>
</comment>
<evidence type="ECO:0000256" key="11">
    <source>
        <dbReference type="HAMAP-Rule" id="MF_00354"/>
    </source>
</evidence>
<comment type="subcellular location">
    <subcellularLocation>
        <location evidence="11">Cytoplasm</location>
    </subcellularLocation>
</comment>
<dbReference type="GO" id="GO:0004452">
    <property type="term" value="F:isopentenyl-diphosphate delta-isomerase activity"/>
    <property type="evidence" value="ECO:0007669"/>
    <property type="project" value="UniProtKB-UniRule"/>
</dbReference>
<dbReference type="Proteomes" id="UP000247696">
    <property type="component" value="Chromosome"/>
</dbReference>
<evidence type="ECO:0000256" key="1">
    <source>
        <dbReference type="ARBA" id="ARBA00001917"/>
    </source>
</evidence>
<dbReference type="STRING" id="1737425.GCA_900049755_00972"/>
<evidence type="ECO:0000313" key="15">
    <source>
        <dbReference type="Proteomes" id="UP000247696"/>
    </source>
</evidence>
<dbReference type="GO" id="GO:0016491">
    <property type="term" value="F:oxidoreductase activity"/>
    <property type="evidence" value="ECO:0007669"/>
    <property type="project" value="InterPro"/>
</dbReference>
<keyword evidence="8 11" id="KW-0414">Isoprene biosynthesis</keyword>
<feature type="compositionally biased region" description="Low complexity" evidence="12">
    <location>
        <begin position="17"/>
        <end position="31"/>
    </location>
</feature>
<feature type="binding site" evidence="11">
    <location>
        <position position="245"/>
    </location>
    <ligand>
        <name>FMN</name>
        <dbReference type="ChEBI" id="CHEBI:58210"/>
    </ligand>
</feature>
<reference evidence="15" key="1">
    <citation type="submission" date="2017-11" db="EMBL/GenBank/DDBJ databases">
        <title>Otitis media/interna in a cat caused by the recently described species Corynebacterium provencense.</title>
        <authorList>
            <person name="Kittl S."/>
            <person name="Brodard I."/>
            <person name="Rychener L."/>
            <person name="Jores J."/>
            <person name="Roosje P."/>
            <person name="Gobeli Brawand S."/>
        </authorList>
    </citation>
    <scope>NUCLEOTIDE SEQUENCE [LARGE SCALE GENOMIC DNA]</scope>
    <source>
        <strain evidence="15">17KM38</strain>
    </source>
</reference>
<dbReference type="AlphaFoldDB" id="A0A2Z3YN82"/>
<feature type="binding site" evidence="11">
    <location>
        <position position="215"/>
    </location>
    <ligand>
        <name>FMN</name>
        <dbReference type="ChEBI" id="CHEBI:58210"/>
    </ligand>
</feature>
<accession>A0A2Z3YN82</accession>
<feature type="binding site" evidence="11">
    <location>
        <begin position="33"/>
        <end position="34"/>
    </location>
    <ligand>
        <name>substrate</name>
    </ligand>
</feature>
<dbReference type="NCBIfam" id="TIGR02151">
    <property type="entry name" value="IPP_isom_2"/>
    <property type="match status" value="1"/>
</dbReference>
<evidence type="ECO:0000256" key="4">
    <source>
        <dbReference type="ARBA" id="ARBA00022643"/>
    </source>
</evidence>
<evidence type="ECO:0000256" key="7">
    <source>
        <dbReference type="ARBA" id="ARBA00022857"/>
    </source>
</evidence>
<feature type="binding site" evidence="11">
    <location>
        <begin position="319"/>
        <end position="320"/>
    </location>
    <ligand>
        <name>FMN</name>
        <dbReference type="ChEBI" id="CHEBI:58210"/>
    </ligand>
</feature>
<dbReference type="GO" id="GO:0005737">
    <property type="term" value="C:cytoplasm"/>
    <property type="evidence" value="ECO:0007669"/>
    <property type="project" value="UniProtKB-SubCell"/>
</dbReference>
<evidence type="ECO:0000256" key="6">
    <source>
        <dbReference type="ARBA" id="ARBA00022842"/>
    </source>
</evidence>